<dbReference type="SUPFAM" id="SSF56784">
    <property type="entry name" value="HAD-like"/>
    <property type="match status" value="1"/>
</dbReference>
<gene>
    <name evidence="1" type="ORF">COY32_01320</name>
</gene>
<sequence>MIQAIVSDFSRVILFPKDNNYKESLNLLHKDLSQSPNYHIFDHFRLNIDLLNYYTTLLETVDLYIFTTDTIQNSPEFIPYLEPVFKKIFSAKSMNLQKTNPSSYTTICTELRLEPSKVLYIDDIFENIQAAKMAGLATSLYKNNELLFKEIAKIHE</sequence>
<evidence type="ECO:0000313" key="1">
    <source>
        <dbReference type="EMBL" id="PIZ47628.1"/>
    </source>
</evidence>
<comment type="caution">
    <text evidence="1">The sequence shown here is derived from an EMBL/GenBank/DDBJ whole genome shotgun (WGS) entry which is preliminary data.</text>
</comment>
<dbReference type="Pfam" id="PF13419">
    <property type="entry name" value="HAD_2"/>
    <property type="match status" value="1"/>
</dbReference>
<evidence type="ECO:0000313" key="2">
    <source>
        <dbReference type="Proteomes" id="UP000228920"/>
    </source>
</evidence>
<dbReference type="PANTHER" id="PTHR43611">
    <property type="entry name" value="ALPHA-D-GLUCOSE 1-PHOSPHATE PHOSPHATASE"/>
    <property type="match status" value="1"/>
</dbReference>
<dbReference type="InterPro" id="IPR023214">
    <property type="entry name" value="HAD_sf"/>
</dbReference>
<organism evidence="1 2">
    <name type="scientific">candidate division WWE3 bacterium CG_4_10_14_0_2_um_filter_41_14</name>
    <dbReference type="NCBI Taxonomy" id="1975072"/>
    <lineage>
        <taxon>Bacteria</taxon>
        <taxon>Katanobacteria</taxon>
    </lineage>
</organism>
<dbReference type="AlphaFoldDB" id="A0A2M7TL78"/>
<dbReference type="EMBL" id="PFNL01000035">
    <property type="protein sequence ID" value="PIZ47628.1"/>
    <property type="molecule type" value="Genomic_DNA"/>
</dbReference>
<name>A0A2M7TL78_UNCKA</name>
<dbReference type="InterPro" id="IPR041492">
    <property type="entry name" value="HAD_2"/>
</dbReference>
<dbReference type="PANTHER" id="PTHR43611:SF3">
    <property type="entry name" value="FLAVIN MONONUCLEOTIDE HYDROLASE 1, CHLOROPLATIC"/>
    <property type="match status" value="1"/>
</dbReference>
<dbReference type="Proteomes" id="UP000228920">
    <property type="component" value="Unassembled WGS sequence"/>
</dbReference>
<protein>
    <submittedName>
        <fullName evidence="1">Uncharacterized protein</fullName>
    </submittedName>
</protein>
<dbReference type="InterPro" id="IPR036412">
    <property type="entry name" value="HAD-like_sf"/>
</dbReference>
<reference evidence="2" key="1">
    <citation type="submission" date="2017-09" db="EMBL/GenBank/DDBJ databases">
        <title>Depth-based differentiation of microbial function through sediment-hosted aquifers and enrichment of novel symbionts in the deep terrestrial subsurface.</title>
        <authorList>
            <person name="Probst A.J."/>
            <person name="Ladd B."/>
            <person name="Jarett J.K."/>
            <person name="Geller-Mcgrath D.E."/>
            <person name="Sieber C.M.K."/>
            <person name="Emerson J.B."/>
            <person name="Anantharaman K."/>
            <person name="Thomas B.C."/>
            <person name="Malmstrom R."/>
            <person name="Stieglmeier M."/>
            <person name="Klingl A."/>
            <person name="Woyke T."/>
            <person name="Ryan C.M."/>
            <person name="Banfield J.F."/>
        </authorList>
    </citation>
    <scope>NUCLEOTIDE SEQUENCE [LARGE SCALE GENOMIC DNA]</scope>
</reference>
<dbReference type="Gene3D" id="3.40.50.1000">
    <property type="entry name" value="HAD superfamily/HAD-like"/>
    <property type="match status" value="1"/>
</dbReference>
<proteinExistence type="predicted"/>
<accession>A0A2M7TL78</accession>